<organism evidence="6 7">
    <name type="scientific">Halolamina salina</name>
    <dbReference type="NCBI Taxonomy" id="1220023"/>
    <lineage>
        <taxon>Archaea</taxon>
        <taxon>Methanobacteriati</taxon>
        <taxon>Methanobacteriota</taxon>
        <taxon>Stenosarchaea group</taxon>
        <taxon>Halobacteria</taxon>
        <taxon>Halobacteriales</taxon>
        <taxon>Haloferacaceae</taxon>
    </lineage>
</organism>
<evidence type="ECO:0000313" key="6">
    <source>
        <dbReference type="EMBL" id="MFD1527692.1"/>
    </source>
</evidence>
<accession>A0ABD6BB79</accession>
<sequence length="467" mass="52550">MRLAHAADIHLGHHQYGLKQRATDARLSFQHFLSQARERETDAILIPGDLFDSRDIRPQTLQQTEKVLETVSQPVIVSPGNHDENMSRRRDLTWLEYLNNKGLITLLSAELADDRATFAPTDVTDPRQGGGGYVDLERDDELVRCFGLQYRGAYIERDLPNVVDGIRAVNQSEDEPDTTVLLAHFGIDDAVPDLGANVARAALTDLEDLVDYIALGHIHKQFESGTGARNPGSLEAFDIQEGRWEDSHGYYIYDTVSDAADHHLSKRRPYYTLNFDVSGYRTFEDLRTDFETELENAQPDVEDVCQRDIHVDARGNRREPIINVRFDGTLLLDHTTFDVETLTDLAEEELDALYVQPTNHTERKAVQELLGDLERDEAFNPDGTVNTDALQEKVFTTIAGESRYSGEAEEVAATLDQVEDLVNEDEQNVSEVADYLRERRRELFPDGPGETADTGDANEATNEVSSE</sequence>
<dbReference type="SUPFAM" id="SSF56300">
    <property type="entry name" value="Metallo-dependent phosphatases"/>
    <property type="match status" value="1"/>
</dbReference>
<dbReference type="PANTHER" id="PTHR30337">
    <property type="entry name" value="COMPONENT OF ATP-DEPENDENT DSDNA EXONUCLEASE"/>
    <property type="match status" value="1"/>
</dbReference>
<dbReference type="Pfam" id="PF00149">
    <property type="entry name" value="Metallophos"/>
    <property type="match status" value="1"/>
</dbReference>
<keyword evidence="7" id="KW-1185">Reference proteome</keyword>
<dbReference type="Proteomes" id="UP001597111">
    <property type="component" value="Unassembled WGS sequence"/>
</dbReference>
<keyword evidence="1" id="KW-0540">Nuclease</keyword>
<comment type="caution">
    <text evidence="6">The sequence shown here is derived from an EMBL/GenBank/DDBJ whole genome shotgun (WGS) entry which is preliminary data.</text>
</comment>
<evidence type="ECO:0000256" key="1">
    <source>
        <dbReference type="ARBA" id="ARBA00022722"/>
    </source>
</evidence>
<gene>
    <name evidence="6" type="ORF">ACFR9S_15535</name>
</gene>
<dbReference type="PANTHER" id="PTHR30337:SF0">
    <property type="entry name" value="NUCLEASE SBCCD SUBUNIT D"/>
    <property type="match status" value="1"/>
</dbReference>
<dbReference type="InterPro" id="IPR050535">
    <property type="entry name" value="DNA_Repair-Maintenance_Comp"/>
</dbReference>
<reference evidence="6 7" key="1">
    <citation type="journal article" date="2019" name="Int. J. Syst. Evol. Microbiol.">
        <title>The Global Catalogue of Microorganisms (GCM) 10K type strain sequencing project: providing services to taxonomists for standard genome sequencing and annotation.</title>
        <authorList>
            <consortium name="The Broad Institute Genomics Platform"/>
            <consortium name="The Broad Institute Genome Sequencing Center for Infectious Disease"/>
            <person name="Wu L."/>
            <person name="Ma J."/>
        </authorList>
    </citation>
    <scope>NUCLEOTIDE SEQUENCE [LARGE SCALE GENOMIC DNA]</scope>
    <source>
        <strain evidence="6 7">CGMCC 1.12285</strain>
    </source>
</reference>
<dbReference type="Gene3D" id="3.60.21.10">
    <property type="match status" value="1"/>
</dbReference>
<dbReference type="GO" id="GO:0004527">
    <property type="term" value="F:exonuclease activity"/>
    <property type="evidence" value="ECO:0007669"/>
    <property type="project" value="UniProtKB-KW"/>
</dbReference>
<dbReference type="InterPro" id="IPR029052">
    <property type="entry name" value="Metallo-depent_PP-like"/>
</dbReference>
<dbReference type="AlphaFoldDB" id="A0ABD6BB79"/>
<feature type="domain" description="Calcineurin-like phosphoesterase" evidence="5">
    <location>
        <begin position="1"/>
        <end position="220"/>
    </location>
</feature>
<evidence type="ECO:0000256" key="3">
    <source>
        <dbReference type="ARBA" id="ARBA00022839"/>
    </source>
</evidence>
<evidence type="ECO:0000256" key="4">
    <source>
        <dbReference type="SAM" id="MobiDB-lite"/>
    </source>
</evidence>
<feature type="region of interest" description="Disordered" evidence="4">
    <location>
        <begin position="440"/>
        <end position="467"/>
    </location>
</feature>
<dbReference type="InterPro" id="IPR041796">
    <property type="entry name" value="Mre11_N"/>
</dbReference>
<evidence type="ECO:0000313" key="7">
    <source>
        <dbReference type="Proteomes" id="UP001597111"/>
    </source>
</evidence>
<evidence type="ECO:0000256" key="2">
    <source>
        <dbReference type="ARBA" id="ARBA00022801"/>
    </source>
</evidence>
<proteinExistence type="predicted"/>
<dbReference type="RefSeq" id="WP_379730361.1">
    <property type="nucleotide sequence ID" value="NZ_JBHSWZ010000002.1"/>
</dbReference>
<name>A0ABD6BB79_9EURY</name>
<dbReference type="CDD" id="cd00840">
    <property type="entry name" value="MPP_Mre11_N"/>
    <property type="match status" value="1"/>
</dbReference>
<protein>
    <submittedName>
        <fullName evidence="6">Exonuclease SbcCD subunit D</fullName>
    </submittedName>
</protein>
<keyword evidence="2" id="KW-0378">Hydrolase</keyword>
<dbReference type="InterPro" id="IPR004843">
    <property type="entry name" value="Calcineurin-like_PHP"/>
</dbReference>
<keyword evidence="3 6" id="KW-0269">Exonuclease</keyword>
<dbReference type="EMBL" id="JBHUDH010000254">
    <property type="protein sequence ID" value="MFD1527692.1"/>
    <property type="molecule type" value="Genomic_DNA"/>
</dbReference>
<evidence type="ECO:0000259" key="5">
    <source>
        <dbReference type="Pfam" id="PF00149"/>
    </source>
</evidence>